<dbReference type="Proteomes" id="UP000824120">
    <property type="component" value="Chromosome 6"/>
</dbReference>
<reference evidence="1 2" key="1">
    <citation type="submission" date="2020-09" db="EMBL/GenBank/DDBJ databases">
        <title>De no assembly of potato wild relative species, Solanum commersonii.</title>
        <authorList>
            <person name="Cho K."/>
        </authorList>
    </citation>
    <scope>NUCLEOTIDE SEQUENCE [LARGE SCALE GENOMIC DNA]</scope>
    <source>
        <strain evidence="1">LZ3.2</strain>
        <tissue evidence="1">Leaf</tissue>
    </source>
</reference>
<gene>
    <name evidence="1" type="ORF">H5410_031094</name>
</gene>
<evidence type="ECO:0000313" key="1">
    <source>
        <dbReference type="EMBL" id="KAG5599724.1"/>
    </source>
</evidence>
<protein>
    <submittedName>
        <fullName evidence="1">Uncharacterized protein</fullName>
    </submittedName>
</protein>
<dbReference type="EMBL" id="JACXVP010000006">
    <property type="protein sequence ID" value="KAG5599724.1"/>
    <property type="molecule type" value="Genomic_DNA"/>
</dbReference>
<comment type="caution">
    <text evidence="1">The sequence shown here is derived from an EMBL/GenBank/DDBJ whole genome shotgun (WGS) entry which is preliminary data.</text>
</comment>
<keyword evidence="2" id="KW-1185">Reference proteome</keyword>
<sequence length="139" mass="15917">MHDFTIGLPLFSNKHLFLLTQDHKGLFKACNGAKGSIFFKTMAQRVGYSSKAHFMRVMGAWIKRSHNCSNFFQKKDKAQRVQERFTDLTRLTTKRDNFKSLDHLVNQTNGANSRCHHTVFKVSSSNKKLAPISNETHSS</sequence>
<proteinExistence type="predicted"/>
<accession>A0A9J5YKN3</accession>
<dbReference type="AlphaFoldDB" id="A0A9J5YKN3"/>
<evidence type="ECO:0000313" key="2">
    <source>
        <dbReference type="Proteomes" id="UP000824120"/>
    </source>
</evidence>
<name>A0A9J5YKN3_SOLCO</name>
<organism evidence="1 2">
    <name type="scientific">Solanum commersonii</name>
    <name type="common">Commerson's wild potato</name>
    <name type="synonym">Commerson's nightshade</name>
    <dbReference type="NCBI Taxonomy" id="4109"/>
    <lineage>
        <taxon>Eukaryota</taxon>
        <taxon>Viridiplantae</taxon>
        <taxon>Streptophyta</taxon>
        <taxon>Embryophyta</taxon>
        <taxon>Tracheophyta</taxon>
        <taxon>Spermatophyta</taxon>
        <taxon>Magnoliopsida</taxon>
        <taxon>eudicotyledons</taxon>
        <taxon>Gunneridae</taxon>
        <taxon>Pentapetalae</taxon>
        <taxon>asterids</taxon>
        <taxon>lamiids</taxon>
        <taxon>Solanales</taxon>
        <taxon>Solanaceae</taxon>
        <taxon>Solanoideae</taxon>
        <taxon>Solaneae</taxon>
        <taxon>Solanum</taxon>
    </lineage>
</organism>